<proteinExistence type="predicted"/>
<comment type="caution">
    <text evidence="2">The sequence shown here is derived from an EMBL/GenBank/DDBJ whole genome shotgun (WGS) entry which is preliminary data.</text>
</comment>
<evidence type="ECO:0000313" key="2">
    <source>
        <dbReference type="EMBL" id="PIQ74580.1"/>
    </source>
</evidence>
<protein>
    <submittedName>
        <fullName evidence="2">TIGR03987 family protein</fullName>
    </submittedName>
</protein>
<accession>A0A2H0KQZ7</accession>
<feature type="transmembrane region" description="Helical" evidence="1">
    <location>
        <begin position="63"/>
        <end position="85"/>
    </location>
</feature>
<feature type="transmembrane region" description="Helical" evidence="1">
    <location>
        <begin position="30"/>
        <end position="51"/>
    </location>
</feature>
<dbReference type="EMBL" id="PCVN01000036">
    <property type="protein sequence ID" value="PIQ74580.1"/>
    <property type="molecule type" value="Genomic_DNA"/>
</dbReference>
<sequence>MKFMVIAIILSCCFYSFAVAHSFRSGLKKINLSFFVAGFAFDYIGTSKMFFVGNGLILNFHGLCGIAGLVGMGIHTLVAIILYLSTTEQNKQKVDRFFHYFSLTVYSFWLLAFISGVLGHIPY</sequence>
<evidence type="ECO:0000313" key="3">
    <source>
        <dbReference type="Proteomes" id="UP000231550"/>
    </source>
</evidence>
<reference evidence="2 3" key="1">
    <citation type="submission" date="2017-09" db="EMBL/GenBank/DDBJ databases">
        <title>Depth-based differentiation of microbial function through sediment-hosted aquifers and enrichment of novel symbionts in the deep terrestrial subsurface.</title>
        <authorList>
            <person name="Probst A.J."/>
            <person name="Ladd B."/>
            <person name="Jarett J.K."/>
            <person name="Geller-Mcgrath D.E."/>
            <person name="Sieber C.M."/>
            <person name="Emerson J.B."/>
            <person name="Anantharaman K."/>
            <person name="Thomas B.C."/>
            <person name="Malmstrom R."/>
            <person name="Stieglmeier M."/>
            <person name="Klingl A."/>
            <person name="Woyke T."/>
            <person name="Ryan C.M."/>
            <person name="Banfield J.F."/>
        </authorList>
    </citation>
    <scope>NUCLEOTIDE SEQUENCE [LARGE SCALE GENOMIC DNA]</scope>
    <source>
        <strain evidence="2">CG11_big_fil_rev_8_21_14_0_20_44_10</strain>
    </source>
</reference>
<evidence type="ECO:0000256" key="1">
    <source>
        <dbReference type="SAM" id="Phobius"/>
    </source>
</evidence>
<keyword evidence="1" id="KW-0472">Membrane</keyword>
<name>A0A2H0KQZ7_9BACT</name>
<feature type="transmembrane region" description="Helical" evidence="1">
    <location>
        <begin position="97"/>
        <end position="118"/>
    </location>
</feature>
<gene>
    <name evidence="2" type="ORF">COV85_01365</name>
</gene>
<dbReference type="Proteomes" id="UP000231550">
    <property type="component" value="Unassembled WGS sequence"/>
</dbReference>
<organism evidence="2 3">
    <name type="scientific">Candidatus Portnoybacteria bacterium CG11_big_fil_rev_8_21_14_0_20_44_10</name>
    <dbReference type="NCBI Taxonomy" id="1974818"/>
    <lineage>
        <taxon>Bacteria</taxon>
        <taxon>Candidatus Portnoyibacteriota</taxon>
    </lineage>
</organism>
<keyword evidence="1" id="KW-1133">Transmembrane helix</keyword>
<dbReference type="AlphaFoldDB" id="A0A2H0KQZ7"/>
<keyword evidence="1" id="KW-0812">Transmembrane</keyword>